<comment type="caution">
    <text evidence="3">The sequence shown here is derived from an EMBL/GenBank/DDBJ whole genome shotgun (WGS) entry which is preliminary data.</text>
</comment>
<dbReference type="OrthoDB" id="4376109at2"/>
<dbReference type="EMBL" id="PVXP01000103">
    <property type="protein sequence ID" value="PRR79512.1"/>
    <property type="molecule type" value="Genomic_DNA"/>
</dbReference>
<feature type="compositionally biased region" description="Low complexity" evidence="1">
    <location>
        <begin position="215"/>
        <end position="252"/>
    </location>
</feature>
<evidence type="ECO:0000313" key="3">
    <source>
        <dbReference type="EMBL" id="PRR79512.1"/>
    </source>
</evidence>
<gene>
    <name evidence="3" type="primary">nucH</name>
    <name evidence="3" type="ORF">CLLU_35060</name>
</gene>
<feature type="region of interest" description="Disordered" evidence="1">
    <location>
        <begin position="214"/>
        <end position="254"/>
    </location>
</feature>
<dbReference type="EC" id="3.1.31.1" evidence="3"/>
<evidence type="ECO:0000256" key="1">
    <source>
        <dbReference type="SAM" id="MobiDB-lite"/>
    </source>
</evidence>
<organism evidence="3 4">
    <name type="scientific">Clostridium luticellarii</name>
    <dbReference type="NCBI Taxonomy" id="1691940"/>
    <lineage>
        <taxon>Bacteria</taxon>
        <taxon>Bacillati</taxon>
        <taxon>Bacillota</taxon>
        <taxon>Clostridia</taxon>
        <taxon>Eubacteriales</taxon>
        <taxon>Clostridiaceae</taxon>
        <taxon>Clostridium</taxon>
    </lineage>
</organism>
<keyword evidence="3" id="KW-0378">Hydrolase</keyword>
<dbReference type="Gene3D" id="2.40.50.90">
    <property type="match status" value="1"/>
</dbReference>
<dbReference type="Pfam" id="PF00565">
    <property type="entry name" value="SNase"/>
    <property type="match status" value="1"/>
</dbReference>
<dbReference type="PROSITE" id="PS50830">
    <property type="entry name" value="TNASE_3"/>
    <property type="match status" value="1"/>
</dbReference>
<keyword evidence="4" id="KW-1185">Reference proteome</keyword>
<evidence type="ECO:0000313" key="4">
    <source>
        <dbReference type="Proteomes" id="UP000237798"/>
    </source>
</evidence>
<dbReference type="InterPro" id="IPR016071">
    <property type="entry name" value="Staphylococal_nuclease_OB-fold"/>
</dbReference>
<accession>A0A2T0B6M2</accession>
<dbReference type="AlphaFoldDB" id="A0A2T0B6M2"/>
<dbReference type="GO" id="GO:1990599">
    <property type="term" value="F:3' overhang single-stranded DNA endodeoxyribonuclease activity"/>
    <property type="evidence" value="ECO:0007669"/>
    <property type="project" value="UniProtKB-EC"/>
</dbReference>
<proteinExistence type="predicted"/>
<name>A0A2T0B6M2_9CLOT</name>
<dbReference type="SMART" id="SM00318">
    <property type="entry name" value="SNc"/>
    <property type="match status" value="1"/>
</dbReference>
<dbReference type="RefSeq" id="WP_106011044.1">
    <property type="nucleotide sequence ID" value="NZ_PVXP01000103.1"/>
</dbReference>
<feature type="region of interest" description="Disordered" evidence="1">
    <location>
        <begin position="31"/>
        <end position="64"/>
    </location>
</feature>
<feature type="compositionally biased region" description="Low complexity" evidence="1">
    <location>
        <begin position="44"/>
        <end position="57"/>
    </location>
</feature>
<dbReference type="Proteomes" id="UP000237798">
    <property type="component" value="Unassembled WGS sequence"/>
</dbReference>
<dbReference type="PROSITE" id="PS51257">
    <property type="entry name" value="PROKAR_LIPOPROTEIN"/>
    <property type="match status" value="1"/>
</dbReference>
<dbReference type="InterPro" id="IPR035437">
    <property type="entry name" value="SNase_OB-fold_sf"/>
</dbReference>
<sequence length="299" mass="32381">MKNKNFADKLLMVFLIAALLFTLSGCSNFSSSTGSENKSKQVASQSSTVSNRTSTSSIQDESQSPIRLEKATVTHHTDGDTIGVTFENGQNAKVRLIGVNTPESTAKHEQYGEEASNYTKSQLYGKTVYLENDAGNTDTYGRLLRYVWISPPVEITESEIRNKMFNAVLALNGYAEQMTVQPNVKYAEYFRKFCADARKNSRGLWALNSNGTTKGDGISSSSNSGSTSSISDSSGNSSSAISNSTSSSSSNGLIKGNVNAKGEKIYHVPGGAFYDKTNAEEYFNTEAEAQAAGYRRSKR</sequence>
<feature type="domain" description="TNase-like" evidence="2">
    <location>
        <begin position="67"/>
        <end position="207"/>
    </location>
</feature>
<dbReference type="SUPFAM" id="SSF50199">
    <property type="entry name" value="Staphylococcal nuclease"/>
    <property type="match status" value="1"/>
</dbReference>
<evidence type="ECO:0000259" key="2">
    <source>
        <dbReference type="PROSITE" id="PS50830"/>
    </source>
</evidence>
<reference evidence="3 4" key="1">
    <citation type="submission" date="2018-03" db="EMBL/GenBank/DDBJ databases">
        <title>Genome sequence of Clostridium luticellarii DSM 29923.</title>
        <authorList>
            <person name="Poehlein A."/>
            <person name="Daniel R."/>
        </authorList>
    </citation>
    <scope>NUCLEOTIDE SEQUENCE [LARGE SCALE GENOMIC DNA]</scope>
    <source>
        <strain evidence="3 4">DSM 29923</strain>
    </source>
</reference>
<protein>
    <submittedName>
        <fullName evidence="3">Thermonuclease</fullName>
        <ecNumber evidence="3">3.1.31.1</ecNumber>
    </submittedName>
</protein>